<evidence type="ECO:0000313" key="1">
    <source>
        <dbReference type="EMBL" id="AKS09049.1"/>
    </source>
</evidence>
<evidence type="ECO:0000313" key="2">
    <source>
        <dbReference type="Proteomes" id="UP000036608"/>
    </source>
</evidence>
<proteinExistence type="predicted"/>
<dbReference type="AlphaFoldDB" id="A0A0H5AD33"/>
<dbReference type="OrthoDB" id="8640229at2"/>
<accession>A0A0H5AD33</accession>
<dbReference type="NCBIfam" id="TIGR01563">
    <property type="entry name" value="gp16_SPP1"/>
    <property type="match status" value="1"/>
</dbReference>
<gene>
    <name evidence="1" type="ORF">AA957_23975</name>
</gene>
<dbReference type="KEGG" id="ptv:AA957_23975"/>
<protein>
    <submittedName>
        <fullName evidence="1">Head-tail adaptor protein</fullName>
    </submittedName>
</protein>
<dbReference type="InterPro" id="IPR008767">
    <property type="entry name" value="Phage_SPP1_head-tail_adaptor"/>
</dbReference>
<dbReference type="PATRIC" id="fig|200450.3.peg.4926"/>
<dbReference type="Proteomes" id="UP000036608">
    <property type="component" value="Chromosome"/>
</dbReference>
<organism evidence="1 2">
    <name type="scientific">Pseudomonas trivialis</name>
    <dbReference type="NCBI Taxonomy" id="200450"/>
    <lineage>
        <taxon>Bacteria</taxon>
        <taxon>Pseudomonadati</taxon>
        <taxon>Pseudomonadota</taxon>
        <taxon>Gammaproteobacteria</taxon>
        <taxon>Pseudomonadales</taxon>
        <taxon>Pseudomonadaceae</taxon>
        <taxon>Pseudomonas</taxon>
    </lineage>
</organism>
<dbReference type="InterPro" id="IPR038666">
    <property type="entry name" value="SSP1_head-tail_sf"/>
</dbReference>
<dbReference type="Gene3D" id="2.40.10.270">
    <property type="entry name" value="Bacteriophage SPP1 head-tail adaptor protein"/>
    <property type="match status" value="1"/>
</dbReference>
<dbReference type="EMBL" id="CP011507">
    <property type="protein sequence ID" value="AKS09049.1"/>
    <property type="molecule type" value="Genomic_DNA"/>
</dbReference>
<sequence>MRAGRLRHRIDFQRPSFAQDPVTGEMIKTWVEVWGKVPASVEPLSAREFIAAAATQNEVTARIGIRKRAGVDPSMRIIHRGKIYNIEGVLPDPKSGLDYLTLPCSEGVDDG</sequence>
<dbReference type="RefSeq" id="WP_049712377.1">
    <property type="nucleotide sequence ID" value="NZ_CP011507.1"/>
</dbReference>
<dbReference type="Pfam" id="PF05521">
    <property type="entry name" value="Phage_HCP"/>
    <property type="match status" value="1"/>
</dbReference>
<reference evidence="2" key="2">
    <citation type="submission" date="2015-05" db="EMBL/GenBank/DDBJ databases">
        <authorList>
            <person name="Swarnkar M.K."/>
            <person name="Vyas P."/>
            <person name="Rahi P."/>
            <person name="Thakur R."/>
            <person name="Thakur N."/>
            <person name="Singh A.K."/>
            <person name="Gulati A."/>
        </authorList>
    </citation>
    <scope>NUCLEOTIDE SEQUENCE [LARGE SCALE GENOMIC DNA]</scope>
    <source>
        <strain evidence="2">745</strain>
    </source>
</reference>
<name>A0A0H5AD33_9PSED</name>
<reference evidence="1 2" key="1">
    <citation type="journal article" date="2015" name="Genome Announc.">
        <title>Complete Genome Sequence of the Rhizobacterium Pseudomonas trivialis Strain IHBB745 with Multiple Plant Growth-Promoting Activities and Tolerance to Desiccation and Alkalinity.</title>
        <authorList>
            <person name="Gulati A."/>
            <person name="Swarnkar M.K."/>
            <person name="Vyas P."/>
            <person name="Rahi P."/>
            <person name="Thakur R."/>
            <person name="Thakur N."/>
            <person name="Singh A.K."/>
        </authorList>
    </citation>
    <scope>NUCLEOTIDE SEQUENCE [LARGE SCALE GENOMIC DNA]</scope>
    <source>
        <strain evidence="2">745</strain>
    </source>
</reference>